<dbReference type="Proteomes" id="UP000824169">
    <property type="component" value="Unassembled WGS sequence"/>
</dbReference>
<comment type="similarity">
    <text evidence="1">Belongs to the metallo-dependent hydrolases superfamily. CpsB/CapC family.</text>
</comment>
<dbReference type="EC" id="3.1.3.48" evidence="2"/>
<proteinExistence type="inferred from homology"/>
<dbReference type="GO" id="GO:0030145">
    <property type="term" value="F:manganese ion binding"/>
    <property type="evidence" value="ECO:0007669"/>
    <property type="project" value="InterPro"/>
</dbReference>
<dbReference type="EMBL" id="DVOO01000022">
    <property type="protein sequence ID" value="HIV25675.1"/>
    <property type="molecule type" value="Genomic_DNA"/>
</dbReference>
<dbReference type="SUPFAM" id="SSF89550">
    <property type="entry name" value="PHP domain-like"/>
    <property type="match status" value="1"/>
</dbReference>
<name>A0A9D1TAR3_9FIRM</name>
<reference evidence="6" key="1">
    <citation type="submission" date="2020-10" db="EMBL/GenBank/DDBJ databases">
        <authorList>
            <person name="Gilroy R."/>
        </authorList>
    </citation>
    <scope>NUCLEOTIDE SEQUENCE</scope>
    <source>
        <strain evidence="6">CHK188-20938</strain>
    </source>
</reference>
<reference evidence="6" key="2">
    <citation type="journal article" date="2021" name="PeerJ">
        <title>Extensive microbial diversity within the chicken gut microbiome revealed by metagenomics and culture.</title>
        <authorList>
            <person name="Gilroy R."/>
            <person name="Ravi A."/>
            <person name="Getino M."/>
            <person name="Pursley I."/>
            <person name="Horton D.L."/>
            <person name="Alikhan N.F."/>
            <person name="Baker D."/>
            <person name="Gharbi K."/>
            <person name="Hall N."/>
            <person name="Watson M."/>
            <person name="Adriaenssens E.M."/>
            <person name="Foster-Nyarko E."/>
            <person name="Jarju S."/>
            <person name="Secka A."/>
            <person name="Antonio M."/>
            <person name="Oren A."/>
            <person name="Chaudhuri R.R."/>
            <person name="La Ragione R."/>
            <person name="Hildebrand F."/>
            <person name="Pallen M.J."/>
        </authorList>
    </citation>
    <scope>NUCLEOTIDE SEQUENCE</scope>
    <source>
        <strain evidence="6">CHK188-20938</strain>
    </source>
</reference>
<comment type="caution">
    <text evidence="6">The sequence shown here is derived from an EMBL/GenBank/DDBJ whole genome shotgun (WGS) entry which is preliminary data.</text>
</comment>
<dbReference type="PIRSF" id="PIRSF016557">
    <property type="entry name" value="Caps_synth_CpsB"/>
    <property type="match status" value="1"/>
</dbReference>
<keyword evidence="3" id="KW-0378">Hydrolase</keyword>
<evidence type="ECO:0000256" key="1">
    <source>
        <dbReference type="ARBA" id="ARBA00005750"/>
    </source>
</evidence>
<keyword evidence="4" id="KW-0904">Protein phosphatase</keyword>
<dbReference type="AlphaFoldDB" id="A0A9D1TAR3"/>
<dbReference type="Pfam" id="PF19567">
    <property type="entry name" value="CpsB_CapC"/>
    <property type="match status" value="1"/>
</dbReference>
<organism evidence="6 7">
    <name type="scientific">Candidatus Scatomonas pullistercoris</name>
    <dbReference type="NCBI Taxonomy" id="2840920"/>
    <lineage>
        <taxon>Bacteria</taxon>
        <taxon>Bacillati</taxon>
        <taxon>Bacillota</taxon>
        <taxon>Clostridia</taxon>
        <taxon>Lachnospirales</taxon>
        <taxon>Lachnospiraceae</taxon>
        <taxon>Lachnospiraceae incertae sedis</taxon>
        <taxon>Candidatus Scatomonas</taxon>
    </lineage>
</organism>
<dbReference type="Gene3D" id="3.20.20.140">
    <property type="entry name" value="Metal-dependent hydrolases"/>
    <property type="match status" value="1"/>
</dbReference>
<dbReference type="InterPro" id="IPR016667">
    <property type="entry name" value="Caps_polysacc_synth_CpsB/CapC"/>
</dbReference>
<dbReference type="GO" id="GO:0004725">
    <property type="term" value="F:protein tyrosine phosphatase activity"/>
    <property type="evidence" value="ECO:0007669"/>
    <property type="project" value="UniProtKB-EC"/>
</dbReference>
<accession>A0A9D1TAR3</accession>
<sequence length="240" mass="27227">MMIDLHCHILPGLDDGAKDMEACREMLEAAWADGIRAIVATPHFNSQMPADYMKRRNLTLAAVSRMAEKLHPGFRLFPGFELYFDSTIPDQLAAGKPLSLNGTKYVLVEFLPGAEYSYIQRAVQEIQYAGFWPVLAHMERYEALAEEERIQELIDMGAFMQMNAGSLLGRYGWKRTRQLWTYVRKEQIHVIGCDAHDARIRGFRMTECRKAIGKKAGSEYQKRLCGGSALAIIKGEYLGE</sequence>
<evidence type="ECO:0000256" key="2">
    <source>
        <dbReference type="ARBA" id="ARBA00013064"/>
    </source>
</evidence>
<dbReference type="PANTHER" id="PTHR39181:SF1">
    <property type="entry name" value="TYROSINE-PROTEIN PHOSPHATASE YWQE"/>
    <property type="match status" value="1"/>
</dbReference>
<evidence type="ECO:0000256" key="3">
    <source>
        <dbReference type="ARBA" id="ARBA00022801"/>
    </source>
</evidence>
<dbReference type="PANTHER" id="PTHR39181">
    <property type="entry name" value="TYROSINE-PROTEIN PHOSPHATASE YWQE"/>
    <property type="match status" value="1"/>
</dbReference>
<protein>
    <recommendedName>
        <fullName evidence="2">protein-tyrosine-phosphatase</fullName>
        <ecNumber evidence="2">3.1.3.48</ecNumber>
    </recommendedName>
</protein>
<evidence type="ECO:0000313" key="7">
    <source>
        <dbReference type="Proteomes" id="UP000824169"/>
    </source>
</evidence>
<evidence type="ECO:0000256" key="5">
    <source>
        <dbReference type="ARBA" id="ARBA00051722"/>
    </source>
</evidence>
<gene>
    <name evidence="6" type="ORF">IAB71_07860</name>
</gene>
<evidence type="ECO:0000256" key="4">
    <source>
        <dbReference type="ARBA" id="ARBA00022912"/>
    </source>
</evidence>
<comment type="catalytic activity">
    <reaction evidence="5">
        <text>O-phospho-L-tyrosyl-[protein] + H2O = L-tyrosyl-[protein] + phosphate</text>
        <dbReference type="Rhea" id="RHEA:10684"/>
        <dbReference type="Rhea" id="RHEA-COMP:10136"/>
        <dbReference type="Rhea" id="RHEA-COMP:20101"/>
        <dbReference type="ChEBI" id="CHEBI:15377"/>
        <dbReference type="ChEBI" id="CHEBI:43474"/>
        <dbReference type="ChEBI" id="CHEBI:46858"/>
        <dbReference type="ChEBI" id="CHEBI:61978"/>
        <dbReference type="EC" id="3.1.3.48"/>
    </reaction>
</comment>
<evidence type="ECO:0000313" key="6">
    <source>
        <dbReference type="EMBL" id="HIV25675.1"/>
    </source>
</evidence>
<dbReference type="InterPro" id="IPR016195">
    <property type="entry name" value="Pol/histidinol_Pase-like"/>
</dbReference>